<gene>
    <name evidence="1" type="ORF">ACFO3M_03475</name>
</gene>
<name>A0ABV9LF16_9ACTN</name>
<reference evidence="2" key="1">
    <citation type="journal article" date="2019" name="Int. J. Syst. Evol. Microbiol.">
        <title>The Global Catalogue of Microorganisms (GCM) 10K type strain sequencing project: providing services to taxonomists for standard genome sequencing and annotation.</title>
        <authorList>
            <consortium name="The Broad Institute Genomics Platform"/>
            <consortium name="The Broad Institute Genome Sequencing Center for Infectious Disease"/>
            <person name="Wu L."/>
            <person name="Ma J."/>
        </authorList>
    </citation>
    <scope>NUCLEOTIDE SEQUENCE [LARGE SCALE GENOMIC DNA]</scope>
    <source>
        <strain evidence="2">CCUG 62763</strain>
    </source>
</reference>
<dbReference type="RefSeq" id="WP_387986381.1">
    <property type="nucleotide sequence ID" value="NZ_JBHSGR010000002.1"/>
</dbReference>
<dbReference type="Proteomes" id="UP001596025">
    <property type="component" value="Unassembled WGS sequence"/>
</dbReference>
<sequence>MSSRTYRVVVRGVFDGLDDGRRAWLRERAAGHDLFVSAFTEEGTTTYDDRLAAFSHRVVVRVEPGPGEEAEACTAGELSALRWLEDAGLGWRRLRSTATCTDDVRIRRR</sequence>
<accession>A0ABV9LF16</accession>
<organism evidence="1 2">
    <name type="scientific">Geodermatophilus arenarius</name>
    <dbReference type="NCBI Taxonomy" id="1137990"/>
    <lineage>
        <taxon>Bacteria</taxon>
        <taxon>Bacillati</taxon>
        <taxon>Actinomycetota</taxon>
        <taxon>Actinomycetes</taxon>
        <taxon>Geodermatophilales</taxon>
        <taxon>Geodermatophilaceae</taxon>
        <taxon>Geodermatophilus</taxon>
    </lineage>
</organism>
<comment type="caution">
    <text evidence="1">The sequence shown here is derived from an EMBL/GenBank/DDBJ whole genome shotgun (WGS) entry which is preliminary data.</text>
</comment>
<evidence type="ECO:0000313" key="1">
    <source>
        <dbReference type="EMBL" id="MFC4692442.1"/>
    </source>
</evidence>
<proteinExistence type="predicted"/>
<protein>
    <submittedName>
        <fullName evidence="1">DUF6204 family protein</fullName>
    </submittedName>
</protein>
<dbReference type="InterPro" id="IPR045778">
    <property type="entry name" value="DUF6204"/>
</dbReference>
<dbReference type="EMBL" id="JBHSGR010000002">
    <property type="protein sequence ID" value="MFC4692442.1"/>
    <property type="molecule type" value="Genomic_DNA"/>
</dbReference>
<dbReference type="Pfam" id="PF19707">
    <property type="entry name" value="DUF6204"/>
    <property type="match status" value="1"/>
</dbReference>
<evidence type="ECO:0000313" key="2">
    <source>
        <dbReference type="Proteomes" id="UP001596025"/>
    </source>
</evidence>
<keyword evidence="2" id="KW-1185">Reference proteome</keyword>